<keyword evidence="3" id="KW-1003">Cell membrane</keyword>
<proteinExistence type="inferred from homology"/>
<evidence type="ECO:0000256" key="9">
    <source>
        <dbReference type="ARBA" id="ARBA00023224"/>
    </source>
</evidence>
<keyword evidence="4 10" id="KW-0812">Transmembrane</keyword>
<reference evidence="15" key="1">
    <citation type="submission" date="2025-08" db="UniProtKB">
        <authorList>
            <consortium name="RefSeq"/>
        </authorList>
    </citation>
    <scope>IDENTIFICATION</scope>
    <source>
        <tissue evidence="15">Muscle</tissue>
    </source>
</reference>
<feature type="transmembrane region" description="Helical" evidence="12">
    <location>
        <begin position="146"/>
        <end position="169"/>
    </location>
</feature>
<evidence type="ECO:0000256" key="10">
    <source>
        <dbReference type="RuleBase" id="RU000688"/>
    </source>
</evidence>
<feature type="transmembrane region" description="Helical" evidence="12">
    <location>
        <begin position="189"/>
        <end position="215"/>
    </location>
</feature>
<dbReference type="SMART" id="SM01381">
    <property type="entry name" value="7TM_GPCR_Srsx"/>
    <property type="match status" value="1"/>
</dbReference>
<organism evidence="14 15">
    <name type="scientific">Limulus polyphemus</name>
    <name type="common">Atlantic horseshoe crab</name>
    <dbReference type="NCBI Taxonomy" id="6850"/>
    <lineage>
        <taxon>Eukaryota</taxon>
        <taxon>Metazoa</taxon>
        <taxon>Ecdysozoa</taxon>
        <taxon>Arthropoda</taxon>
        <taxon>Chelicerata</taxon>
        <taxon>Merostomata</taxon>
        <taxon>Xiphosura</taxon>
        <taxon>Limulidae</taxon>
        <taxon>Limulus</taxon>
    </lineage>
</organism>
<dbReference type="InterPro" id="IPR000276">
    <property type="entry name" value="GPCR_Rhodpsn"/>
</dbReference>
<dbReference type="PRINTS" id="PR00237">
    <property type="entry name" value="GPCRRHODOPSN"/>
</dbReference>
<dbReference type="RefSeq" id="XP_013793510.1">
    <property type="nucleotide sequence ID" value="XM_013938056.1"/>
</dbReference>
<gene>
    <name evidence="15" type="primary">LOC106477501</name>
</gene>
<evidence type="ECO:0000256" key="12">
    <source>
        <dbReference type="SAM" id="Phobius"/>
    </source>
</evidence>
<feature type="transmembrane region" description="Helical" evidence="12">
    <location>
        <begin position="68"/>
        <end position="93"/>
    </location>
</feature>
<keyword evidence="5 12" id="KW-1133">Transmembrane helix</keyword>
<dbReference type="Proteomes" id="UP000694941">
    <property type="component" value="Unplaced"/>
</dbReference>
<feature type="region of interest" description="Disordered" evidence="11">
    <location>
        <begin position="240"/>
        <end position="273"/>
    </location>
</feature>
<feature type="transmembrane region" description="Helical" evidence="12">
    <location>
        <begin position="105"/>
        <end position="126"/>
    </location>
</feature>
<dbReference type="Gene3D" id="1.20.1070.10">
    <property type="entry name" value="Rhodopsin 7-helix transmembrane proteins"/>
    <property type="match status" value="1"/>
</dbReference>
<dbReference type="InterPro" id="IPR017452">
    <property type="entry name" value="GPCR_Rhodpsn_7TM"/>
</dbReference>
<evidence type="ECO:0000256" key="2">
    <source>
        <dbReference type="ARBA" id="ARBA00010663"/>
    </source>
</evidence>
<sequence length="385" mass="43622">MDTDKFNDHFNITMSSNSTQLPNGRGLLPISLISLALGLLTLITAIGNIFVISAILTDRILRTVGNYLILSLAVADLMVACLVMPFGTIYEIMQEWRMGSVLCEIWTSCDVLCCTASILHLLTIAVDRYRAVTHVDYVRQRSSKDIGLMVLLAWIVAIAISVAPVFGWKDEGFEDRIVREKKCLISQDVAYQVFATCSSFYLPLVVILILYWRIFQEARRRIRNKPGTTISLLVRKSHSKLSESPGNETTTLSTPSCSADSSPCSSTPTKNKRTKEKLFRVDTVLKRGRRQPRDLESKREKKAAKTLAIITGVFIICWMPFFVLAFVMPICSSCYFDERLFTMSQWLGYTNSMLNPIIYTIFSPDFRQAFNKMLCRTPQRVQTNL</sequence>
<evidence type="ECO:0000313" key="14">
    <source>
        <dbReference type="Proteomes" id="UP000694941"/>
    </source>
</evidence>
<feature type="compositionally biased region" description="Low complexity" evidence="11">
    <location>
        <begin position="253"/>
        <end position="269"/>
    </location>
</feature>
<dbReference type="Pfam" id="PF00001">
    <property type="entry name" value="7tm_1"/>
    <property type="match status" value="1"/>
</dbReference>
<dbReference type="PANTHER" id="PTHR24248:SF200">
    <property type="entry name" value="5-HYDROXYTRYPTAMINE RECEPTOR 1B-LIKE ISOFORM X1"/>
    <property type="match status" value="1"/>
</dbReference>
<dbReference type="GeneID" id="106477501"/>
<evidence type="ECO:0000256" key="8">
    <source>
        <dbReference type="ARBA" id="ARBA00023170"/>
    </source>
</evidence>
<accession>A0ABM1C3H6</accession>
<evidence type="ECO:0000256" key="6">
    <source>
        <dbReference type="ARBA" id="ARBA00023040"/>
    </source>
</evidence>
<dbReference type="CDD" id="cd15331">
    <property type="entry name" value="7tmA_5-HT1A_invertebrates"/>
    <property type="match status" value="1"/>
</dbReference>
<evidence type="ECO:0000313" key="15">
    <source>
        <dbReference type="RefSeq" id="XP_013793510.1"/>
    </source>
</evidence>
<keyword evidence="14" id="KW-1185">Reference proteome</keyword>
<feature type="transmembrane region" description="Helical" evidence="12">
    <location>
        <begin position="30"/>
        <end position="56"/>
    </location>
</feature>
<feature type="transmembrane region" description="Helical" evidence="12">
    <location>
        <begin position="307"/>
        <end position="330"/>
    </location>
</feature>
<evidence type="ECO:0000256" key="4">
    <source>
        <dbReference type="ARBA" id="ARBA00022692"/>
    </source>
</evidence>
<name>A0ABM1C3H6_LIMPO</name>
<dbReference type="PROSITE" id="PS00237">
    <property type="entry name" value="G_PROTEIN_RECEP_F1_1"/>
    <property type="match status" value="1"/>
</dbReference>
<keyword evidence="6 10" id="KW-0297">G-protein coupled receptor</keyword>
<protein>
    <submittedName>
        <fullName evidence="15">5-hydroxytryptamine receptor 2A-like</fullName>
    </submittedName>
</protein>
<evidence type="ECO:0000256" key="11">
    <source>
        <dbReference type="SAM" id="MobiDB-lite"/>
    </source>
</evidence>
<keyword evidence="9 10" id="KW-0807">Transducer</keyword>
<comment type="similarity">
    <text evidence="2 10">Belongs to the G-protein coupled receptor 1 family.</text>
</comment>
<keyword evidence="8 10" id="KW-0675">Receptor</keyword>
<keyword evidence="7 12" id="KW-0472">Membrane</keyword>
<feature type="domain" description="G-protein coupled receptors family 1 profile" evidence="13">
    <location>
        <begin position="47"/>
        <end position="359"/>
    </location>
</feature>
<dbReference type="PANTHER" id="PTHR24248">
    <property type="entry name" value="ADRENERGIC RECEPTOR-RELATED G-PROTEIN COUPLED RECEPTOR"/>
    <property type="match status" value="1"/>
</dbReference>
<comment type="subcellular location">
    <subcellularLocation>
        <location evidence="1">Cell membrane</location>
        <topology evidence="1">Multi-pass membrane protein</topology>
    </subcellularLocation>
</comment>
<feature type="compositionally biased region" description="Polar residues" evidence="11">
    <location>
        <begin position="242"/>
        <end position="252"/>
    </location>
</feature>
<dbReference type="PROSITE" id="PS50262">
    <property type="entry name" value="G_PROTEIN_RECEP_F1_2"/>
    <property type="match status" value="1"/>
</dbReference>
<evidence type="ECO:0000256" key="3">
    <source>
        <dbReference type="ARBA" id="ARBA00022475"/>
    </source>
</evidence>
<evidence type="ECO:0000256" key="1">
    <source>
        <dbReference type="ARBA" id="ARBA00004651"/>
    </source>
</evidence>
<evidence type="ECO:0000256" key="5">
    <source>
        <dbReference type="ARBA" id="ARBA00022989"/>
    </source>
</evidence>
<evidence type="ECO:0000256" key="7">
    <source>
        <dbReference type="ARBA" id="ARBA00023136"/>
    </source>
</evidence>
<evidence type="ECO:0000259" key="13">
    <source>
        <dbReference type="PROSITE" id="PS50262"/>
    </source>
</evidence>
<dbReference type="SUPFAM" id="SSF81321">
    <property type="entry name" value="Family A G protein-coupled receptor-like"/>
    <property type="match status" value="1"/>
</dbReference>